<accession>A0AAJ0B2G2</accession>
<keyword evidence="3" id="KW-1185">Reference proteome</keyword>
<organism evidence="2 3">
    <name type="scientific">Echria macrotheca</name>
    <dbReference type="NCBI Taxonomy" id="438768"/>
    <lineage>
        <taxon>Eukaryota</taxon>
        <taxon>Fungi</taxon>
        <taxon>Dikarya</taxon>
        <taxon>Ascomycota</taxon>
        <taxon>Pezizomycotina</taxon>
        <taxon>Sordariomycetes</taxon>
        <taxon>Sordariomycetidae</taxon>
        <taxon>Sordariales</taxon>
        <taxon>Schizotheciaceae</taxon>
        <taxon>Echria</taxon>
    </lineage>
</organism>
<dbReference type="InterPro" id="IPR010730">
    <property type="entry name" value="HET"/>
</dbReference>
<feature type="domain" description="Heterokaryon incompatibility" evidence="1">
    <location>
        <begin position="211"/>
        <end position="365"/>
    </location>
</feature>
<dbReference type="Proteomes" id="UP001239445">
    <property type="component" value="Unassembled WGS sequence"/>
</dbReference>
<dbReference type="PANTHER" id="PTHR33112:SF1">
    <property type="entry name" value="HETEROKARYON INCOMPATIBILITY DOMAIN-CONTAINING PROTEIN"/>
    <property type="match status" value="1"/>
</dbReference>
<gene>
    <name evidence="2" type="ORF">QBC47DRAFT_440225</name>
</gene>
<reference evidence="2" key="1">
    <citation type="submission" date="2023-06" db="EMBL/GenBank/DDBJ databases">
        <title>Genome-scale phylogeny and comparative genomics of the fungal order Sordariales.</title>
        <authorList>
            <consortium name="Lawrence Berkeley National Laboratory"/>
            <person name="Hensen N."/>
            <person name="Bonometti L."/>
            <person name="Westerberg I."/>
            <person name="Brannstrom I.O."/>
            <person name="Guillou S."/>
            <person name="Cros-Aarteil S."/>
            <person name="Calhoun S."/>
            <person name="Haridas S."/>
            <person name="Kuo A."/>
            <person name="Mondo S."/>
            <person name="Pangilinan J."/>
            <person name="Riley R."/>
            <person name="Labutti K."/>
            <person name="Andreopoulos B."/>
            <person name="Lipzen A."/>
            <person name="Chen C."/>
            <person name="Yanf M."/>
            <person name="Daum C."/>
            <person name="Ng V."/>
            <person name="Clum A."/>
            <person name="Steindorff A."/>
            <person name="Ohm R."/>
            <person name="Martin F."/>
            <person name="Silar P."/>
            <person name="Natvig D."/>
            <person name="Lalanne C."/>
            <person name="Gautier V."/>
            <person name="Ament-Velasquez S.L."/>
            <person name="Kruys A."/>
            <person name="Hutchinson M.I."/>
            <person name="Powell A.J."/>
            <person name="Barry K."/>
            <person name="Miller A.N."/>
            <person name="Grigoriev I.V."/>
            <person name="Debuchy R."/>
            <person name="Gladieux P."/>
            <person name="Thoren M.H."/>
            <person name="Johannesson H."/>
        </authorList>
    </citation>
    <scope>NUCLEOTIDE SEQUENCE</scope>
    <source>
        <strain evidence="2">PSN4</strain>
    </source>
</reference>
<evidence type="ECO:0000259" key="1">
    <source>
        <dbReference type="Pfam" id="PF06985"/>
    </source>
</evidence>
<dbReference type="EMBL" id="MU839855">
    <property type="protein sequence ID" value="KAK1749599.1"/>
    <property type="molecule type" value="Genomic_DNA"/>
</dbReference>
<comment type="caution">
    <text evidence="2">The sequence shown here is derived from an EMBL/GenBank/DDBJ whole genome shotgun (WGS) entry which is preliminary data.</text>
</comment>
<dbReference type="PANTHER" id="PTHR33112">
    <property type="entry name" value="DOMAIN PROTEIN, PUTATIVE-RELATED"/>
    <property type="match status" value="1"/>
</dbReference>
<evidence type="ECO:0000313" key="3">
    <source>
        <dbReference type="Proteomes" id="UP001239445"/>
    </source>
</evidence>
<dbReference type="Pfam" id="PF06985">
    <property type="entry name" value="HET"/>
    <property type="match status" value="1"/>
</dbReference>
<evidence type="ECO:0000313" key="2">
    <source>
        <dbReference type="EMBL" id="KAK1749599.1"/>
    </source>
</evidence>
<sequence>MEPAIPFALQRASFSDQNCQQCSIAEAVVLHGPLPTSFATLGTIADYRRNASRCPVCALFLNMITTVVTEEDPSVTLQDNYTIDITYSELIGGWYITPHVPRLPGGLPVPFHGASLAFARCLTREQYEATEGSEVAAHKAHGEGHLRILVQDSVVDWDEIRGWLSHCCKHHRGTCFGVNHDSWECIDRPDNLFLIDVILECITEQPGSVDYLALSYVWGSDRDPLIAITDNMDALAEPRSLATSSPLGKQLAPTIRDAMLVTARLGFRYLWVDRLCIVQDDEEHKRQQIQNMAAIYSNCSLAILAASGDGASGLPGINTSSPSRNGRWPLKTLVLPNNTILTPHSTHSEAITESKYYTRGWTLQEEILAPRALRFHNTGVIWNCRRSNFSETHPREWQVYGSGDTSRAIRRQFPDPLCYASLLSNFSRRVLTYEGDAVRAFSGITTCQARCLSGGILYGIPEILFEAFLLWMPAQPLVRRCDSESSRLHPAAPSWSPLAWTGGSLDSSLWEVLFELILESESQNPPSMSFTSTIGIMSCVEFYKIERLSTDGRQKTRIASSYNADVPNEGTPVAGANVKGWFRLEIPLPLTPLPRSHNDWLPYLYFQTKRCYIPASTVLGSPQKTPRQSNACCDIGLVDDNNAVIGALRLNTTSTNHSEIPKPGSRLELIVLSKGICSESFLIGNSTIPELEYFHSDCVDRCHTRLKPCRADKAVVPYGFYNVMWIGWDRDGGGVAYRKGVGRIRADVWDRQETERVDVVLG</sequence>
<dbReference type="AlphaFoldDB" id="A0AAJ0B2G2"/>
<name>A0AAJ0B2G2_9PEZI</name>
<protein>
    <submittedName>
        <fullName evidence="2">Heterokaryon incompatibility protein-domain-containing protein</fullName>
    </submittedName>
</protein>
<proteinExistence type="predicted"/>